<dbReference type="Proteomes" id="UP000016928">
    <property type="component" value="Unassembled WGS sequence"/>
</dbReference>
<evidence type="ECO:0000313" key="1">
    <source>
        <dbReference type="EMBL" id="ENH70207.1"/>
    </source>
</evidence>
<gene>
    <name evidence="1" type="ORF">FOC1_g10000128</name>
</gene>
<reference evidence="2" key="2">
    <citation type="journal article" date="2014" name="PLoS ONE">
        <title>Genome and Transcriptome Analysis of the Fungal Pathogen Fusarium oxysporum f. sp. cubense Causing Banana Vascular Wilt Disease.</title>
        <authorList>
            <person name="Guo L."/>
            <person name="Han L."/>
            <person name="Yang L."/>
            <person name="Zeng H."/>
            <person name="Fan D."/>
            <person name="Zhu Y."/>
            <person name="Feng Y."/>
            <person name="Wang G."/>
            <person name="Peng C."/>
            <person name="Jiang X."/>
            <person name="Zhou D."/>
            <person name="Ni P."/>
            <person name="Liang C."/>
            <person name="Liu L."/>
            <person name="Wang J."/>
            <person name="Mao C."/>
            <person name="Fang X."/>
            <person name="Peng M."/>
            <person name="Huang J."/>
        </authorList>
    </citation>
    <scope>NUCLEOTIDE SEQUENCE [LARGE SCALE GENOMIC DNA]</scope>
    <source>
        <strain evidence="2">race 1</strain>
    </source>
</reference>
<name>N4UFS1_FUSC1</name>
<evidence type="ECO:0000313" key="2">
    <source>
        <dbReference type="Proteomes" id="UP000016928"/>
    </source>
</evidence>
<dbReference type="EMBL" id="KB730203">
    <property type="protein sequence ID" value="ENH70207.1"/>
    <property type="molecule type" value="Genomic_DNA"/>
</dbReference>
<dbReference type="VEuPathDB" id="FungiDB:FOC1_g10000128"/>
<protein>
    <submittedName>
        <fullName evidence="1">Uncharacterized protein</fullName>
    </submittedName>
</protein>
<sequence length="46" mass="5169">MKRLFKSTQTDYTAAISISKTTPWLAELFQNRSLKIITATAKLPAL</sequence>
<proteinExistence type="predicted"/>
<accession>N4UFS1</accession>
<reference evidence="2" key="1">
    <citation type="submission" date="2012-09" db="EMBL/GenBank/DDBJ databases">
        <title>Genome sequencing and comparative transcriptomics of race 1 and race 4 of banana pathogen: Fusarium oxysporum f. sp. cubense.</title>
        <authorList>
            <person name="Fang X."/>
            <person name="Huang J."/>
        </authorList>
    </citation>
    <scope>NUCLEOTIDE SEQUENCE [LARGE SCALE GENOMIC DNA]</scope>
    <source>
        <strain evidence="2">race 1</strain>
    </source>
</reference>
<dbReference type="HOGENOM" id="CLU_3191323_0_0_1"/>
<dbReference type="AlphaFoldDB" id="N4UFS1"/>
<organism evidence="1 2">
    <name type="scientific">Fusarium oxysporum f. sp. cubense (strain race 1)</name>
    <name type="common">Panama disease fungus</name>
    <dbReference type="NCBI Taxonomy" id="1229664"/>
    <lineage>
        <taxon>Eukaryota</taxon>
        <taxon>Fungi</taxon>
        <taxon>Dikarya</taxon>
        <taxon>Ascomycota</taxon>
        <taxon>Pezizomycotina</taxon>
        <taxon>Sordariomycetes</taxon>
        <taxon>Hypocreomycetidae</taxon>
        <taxon>Hypocreales</taxon>
        <taxon>Nectriaceae</taxon>
        <taxon>Fusarium</taxon>
        <taxon>Fusarium oxysporum species complex</taxon>
    </lineage>
</organism>
<dbReference type="OrthoDB" id="3440371at2759"/>